<organism evidence="1 2">
    <name type="scientific">Roseimaritima ulvae</name>
    <dbReference type="NCBI Taxonomy" id="980254"/>
    <lineage>
        <taxon>Bacteria</taxon>
        <taxon>Pseudomonadati</taxon>
        <taxon>Planctomycetota</taxon>
        <taxon>Planctomycetia</taxon>
        <taxon>Pirellulales</taxon>
        <taxon>Pirellulaceae</taxon>
        <taxon>Roseimaritima</taxon>
    </lineage>
</organism>
<proteinExistence type="predicted"/>
<dbReference type="Proteomes" id="UP000325286">
    <property type="component" value="Chromosome"/>
</dbReference>
<gene>
    <name evidence="1" type="ORF">UC8_58970</name>
</gene>
<dbReference type="AlphaFoldDB" id="A0A5B9R0S5"/>
<evidence type="ECO:0000313" key="2">
    <source>
        <dbReference type="Proteomes" id="UP000325286"/>
    </source>
</evidence>
<dbReference type="EMBL" id="CP042914">
    <property type="protein sequence ID" value="QEG43840.1"/>
    <property type="molecule type" value="Genomic_DNA"/>
</dbReference>
<dbReference type="KEGG" id="rul:UC8_58970"/>
<reference evidence="1 2" key="1">
    <citation type="submission" date="2019-08" db="EMBL/GenBank/DDBJ databases">
        <title>Deep-cultivation of Planctomycetes and their phenomic and genomic characterization uncovers novel biology.</title>
        <authorList>
            <person name="Wiegand S."/>
            <person name="Jogler M."/>
            <person name="Boedeker C."/>
            <person name="Pinto D."/>
            <person name="Vollmers J."/>
            <person name="Rivas-Marin E."/>
            <person name="Kohn T."/>
            <person name="Peeters S.H."/>
            <person name="Heuer A."/>
            <person name="Rast P."/>
            <person name="Oberbeckmann S."/>
            <person name="Bunk B."/>
            <person name="Jeske O."/>
            <person name="Meyerdierks A."/>
            <person name="Storesund J.E."/>
            <person name="Kallscheuer N."/>
            <person name="Luecker S."/>
            <person name="Lage O.M."/>
            <person name="Pohl T."/>
            <person name="Merkel B.J."/>
            <person name="Hornburger P."/>
            <person name="Mueller R.-W."/>
            <person name="Bruemmer F."/>
            <person name="Labrenz M."/>
            <person name="Spormann A.M."/>
            <person name="Op den Camp H."/>
            <person name="Overmann J."/>
            <person name="Amann R."/>
            <person name="Jetten M.S.M."/>
            <person name="Mascher T."/>
            <person name="Medema M.H."/>
            <person name="Devos D.P."/>
            <person name="Kaster A.-K."/>
            <person name="Ovreas L."/>
            <person name="Rohde M."/>
            <person name="Galperin M.Y."/>
            <person name="Jogler C."/>
        </authorList>
    </citation>
    <scope>NUCLEOTIDE SEQUENCE [LARGE SCALE GENOMIC DNA]</scope>
    <source>
        <strain evidence="1 2">UC8</strain>
    </source>
</reference>
<name>A0A5B9R0S5_9BACT</name>
<sequence>MLDNVSFVGKKEKELTRELGSIKVQIAPPSDENGSADQAVNSDFAGNSWFAVGKKPILTLTRSVA</sequence>
<evidence type="ECO:0000313" key="1">
    <source>
        <dbReference type="EMBL" id="QEG43840.1"/>
    </source>
</evidence>
<accession>A0A5B9R0S5</accession>
<protein>
    <submittedName>
        <fullName evidence="1">Uncharacterized protein</fullName>
    </submittedName>
</protein>
<keyword evidence="2" id="KW-1185">Reference proteome</keyword>